<comment type="cofactor">
    <cofactor evidence="14 15">
        <name>Mg(2+)</name>
        <dbReference type="ChEBI" id="CHEBI:18420"/>
    </cofactor>
    <cofactor evidence="14 15">
        <name>Mn(2+)</name>
        <dbReference type="ChEBI" id="CHEBI:29035"/>
    </cofactor>
    <text evidence="14 15">Binds 2 divalent metal cations per subunit. Magnesium or manganese.</text>
</comment>
<dbReference type="InterPro" id="IPR000422">
    <property type="entry name" value="DHBP_synthase_RibB"/>
</dbReference>
<dbReference type="Gene3D" id="3.90.870.10">
    <property type="entry name" value="DHBP synthase"/>
    <property type="match status" value="1"/>
</dbReference>
<sequence>MISKIEDAIAAVARGEMVVVVDDEDRKNEGDVVVATQAVTPEAIAFMMKRARGLICVAMEGERLDALDIPLMVPDNTEFHKTAFTVSVDYFHGTTTGISAADRAATVLALIDEKSRPADFARPGHIFPLRANPRGVLARPGHTEAAVELARLAGLAPSGVICEVANDDGTMARLPELKRFAQHHALRLITIKDLIAYVRRQESVRELEPADIRSVA</sequence>
<evidence type="ECO:0000313" key="17">
    <source>
        <dbReference type="Proteomes" id="UP000220353"/>
    </source>
</evidence>
<feature type="site" description="Essential for catalytic activity" evidence="14">
    <location>
        <position position="125"/>
    </location>
</feature>
<dbReference type="Proteomes" id="UP000220353">
    <property type="component" value="Unassembled WGS sequence"/>
</dbReference>
<comment type="function">
    <text evidence="3 14 15">Catalyzes the conversion of D-ribulose 5-phosphate to formate and 3,4-dihydroxy-2-butanone 4-phosphate.</text>
</comment>
<feature type="binding site" evidence="14">
    <location>
        <position position="142"/>
    </location>
    <ligand>
        <name>Mg(2+)</name>
        <dbReference type="ChEBI" id="CHEBI:18420"/>
        <label>2</label>
    </ligand>
</feature>
<dbReference type="UniPathway" id="UPA00275">
    <property type="reaction ID" value="UER00399"/>
</dbReference>
<comment type="catalytic activity">
    <reaction evidence="1 14 15">
        <text>D-ribulose 5-phosphate = (2S)-2-hydroxy-3-oxobutyl phosphate + formate + H(+)</text>
        <dbReference type="Rhea" id="RHEA:18457"/>
        <dbReference type="ChEBI" id="CHEBI:15378"/>
        <dbReference type="ChEBI" id="CHEBI:15740"/>
        <dbReference type="ChEBI" id="CHEBI:58121"/>
        <dbReference type="ChEBI" id="CHEBI:58830"/>
        <dbReference type="EC" id="4.1.99.12"/>
    </reaction>
</comment>
<protein>
    <recommendedName>
        <fullName evidence="8 14">3,4-dihydroxy-2-butanone 4-phosphate synthase</fullName>
        <shortName evidence="14 15">DHBP synthase</shortName>
        <ecNumber evidence="7 14">4.1.99.12</ecNumber>
    </recommendedName>
</protein>
<comment type="caution">
    <text evidence="14">Lacks conserved residue(s) required for the propagation of feature annotation.</text>
</comment>
<dbReference type="PANTHER" id="PTHR21327">
    <property type="entry name" value="GTP CYCLOHYDROLASE II-RELATED"/>
    <property type="match status" value="1"/>
</dbReference>
<dbReference type="AlphaFoldDB" id="A0A2A6LW41"/>
<evidence type="ECO:0000256" key="11">
    <source>
        <dbReference type="ARBA" id="ARBA00022842"/>
    </source>
</evidence>
<evidence type="ECO:0000256" key="14">
    <source>
        <dbReference type="HAMAP-Rule" id="MF_00180"/>
    </source>
</evidence>
<evidence type="ECO:0000256" key="9">
    <source>
        <dbReference type="ARBA" id="ARBA00022619"/>
    </source>
</evidence>
<gene>
    <name evidence="14 16" type="primary">ribB</name>
    <name evidence="16" type="ORF">CO661_16030</name>
</gene>
<keyword evidence="10 14" id="KW-0479">Metal-binding</keyword>
<comment type="similarity">
    <text evidence="14 15">Belongs to the DHBP synthase family.</text>
</comment>
<evidence type="ECO:0000313" key="16">
    <source>
        <dbReference type="EMBL" id="PDT46764.1"/>
    </source>
</evidence>
<dbReference type="EC" id="4.1.99.12" evidence="7 14"/>
<evidence type="ECO:0000256" key="5">
    <source>
        <dbReference type="ARBA" id="ARBA00005520"/>
    </source>
</evidence>
<dbReference type="RefSeq" id="WP_097586992.1">
    <property type="nucleotide sequence ID" value="NZ_NWTC01000011.1"/>
</dbReference>
<feature type="site" description="Essential for catalytic activity" evidence="14">
    <location>
        <position position="163"/>
    </location>
</feature>
<dbReference type="GO" id="GO:0008686">
    <property type="term" value="F:3,4-dihydroxy-2-butanone-4-phosphate synthase activity"/>
    <property type="evidence" value="ECO:0007669"/>
    <property type="project" value="UniProtKB-UniRule"/>
</dbReference>
<comment type="similarity">
    <text evidence="5">In the N-terminal section; belongs to the DHBP synthase family.</text>
</comment>
<dbReference type="FunFam" id="3.90.870.10:FF:000001">
    <property type="entry name" value="Riboflavin biosynthesis protein RibBA"/>
    <property type="match status" value="1"/>
</dbReference>
<evidence type="ECO:0000256" key="3">
    <source>
        <dbReference type="ARBA" id="ARBA00002284"/>
    </source>
</evidence>
<comment type="caution">
    <text evidence="16">The sequence shown here is derived from an EMBL/GenBank/DDBJ whole genome shotgun (WGS) entry which is preliminary data.</text>
</comment>
<dbReference type="PANTHER" id="PTHR21327:SF18">
    <property type="entry name" value="3,4-DIHYDROXY-2-BUTANONE 4-PHOSPHATE SYNTHASE"/>
    <property type="match status" value="1"/>
</dbReference>
<comment type="pathway">
    <text evidence="4 14 15">Cofactor biosynthesis; riboflavin biosynthesis; 2-hydroxy-3-oxobutyl phosphate from D-ribulose 5-phosphate: step 1/1.</text>
</comment>
<dbReference type="GO" id="GO:0009231">
    <property type="term" value="P:riboflavin biosynthetic process"/>
    <property type="evidence" value="ECO:0007669"/>
    <property type="project" value="UniProtKB-UniRule"/>
</dbReference>
<dbReference type="HAMAP" id="MF_00180">
    <property type="entry name" value="RibB"/>
    <property type="match status" value="1"/>
</dbReference>
<keyword evidence="11 14" id="KW-0460">Magnesium</keyword>
<dbReference type="GO" id="GO:0005829">
    <property type="term" value="C:cytosol"/>
    <property type="evidence" value="ECO:0007669"/>
    <property type="project" value="TreeGrafter"/>
</dbReference>
<keyword evidence="9 14" id="KW-0686">Riboflavin biosynthesis</keyword>
<accession>A0A2A6LW41</accession>
<dbReference type="EMBL" id="NWTC01000011">
    <property type="protein sequence ID" value="PDT46764.1"/>
    <property type="molecule type" value="Genomic_DNA"/>
</dbReference>
<comment type="cofactor">
    <cofactor evidence="2">
        <name>Mn(2+)</name>
        <dbReference type="ChEBI" id="CHEBI:29035"/>
    </cofactor>
</comment>
<dbReference type="SUPFAM" id="SSF55821">
    <property type="entry name" value="YrdC/RibB"/>
    <property type="match status" value="1"/>
</dbReference>
<evidence type="ECO:0000256" key="7">
    <source>
        <dbReference type="ARBA" id="ARBA00012153"/>
    </source>
</evidence>
<keyword evidence="13 14" id="KW-0456">Lyase</keyword>
<dbReference type="GO" id="GO:0030145">
    <property type="term" value="F:manganese ion binding"/>
    <property type="evidence" value="ECO:0007669"/>
    <property type="project" value="UniProtKB-UniRule"/>
</dbReference>
<comment type="subunit">
    <text evidence="14 15">Homodimer.</text>
</comment>
<feature type="binding site" evidence="14">
    <location>
        <begin position="139"/>
        <end position="143"/>
    </location>
    <ligand>
        <name>D-ribulose 5-phosphate</name>
        <dbReference type="ChEBI" id="CHEBI:58121"/>
    </ligand>
</feature>
<evidence type="ECO:0000256" key="4">
    <source>
        <dbReference type="ARBA" id="ARBA00004904"/>
    </source>
</evidence>
<evidence type="ECO:0000256" key="2">
    <source>
        <dbReference type="ARBA" id="ARBA00001936"/>
    </source>
</evidence>
<keyword evidence="12 14" id="KW-0464">Manganese</keyword>
<dbReference type="InterPro" id="IPR017945">
    <property type="entry name" value="DHBP_synth_RibB-like_a/b_dom"/>
</dbReference>
<evidence type="ECO:0000256" key="10">
    <source>
        <dbReference type="ARBA" id="ARBA00022723"/>
    </source>
</evidence>
<dbReference type="NCBIfam" id="TIGR00506">
    <property type="entry name" value="ribB"/>
    <property type="match status" value="1"/>
</dbReference>
<name>A0A2A6LW41_RHIFR</name>
<evidence type="ECO:0000256" key="12">
    <source>
        <dbReference type="ARBA" id="ARBA00023211"/>
    </source>
</evidence>
<comment type="similarity">
    <text evidence="6">In the C-terminal section; belongs to the GTP cyclohydrolase II family.</text>
</comment>
<evidence type="ECO:0000256" key="6">
    <source>
        <dbReference type="ARBA" id="ARBA00008976"/>
    </source>
</evidence>
<evidence type="ECO:0000256" key="8">
    <source>
        <dbReference type="ARBA" id="ARBA00018836"/>
    </source>
</evidence>
<reference evidence="16 17" key="1">
    <citation type="submission" date="2017-09" db="EMBL/GenBank/DDBJ databases">
        <title>Comparative genomics of rhizobia isolated from Phaseolus vulgaris in China.</title>
        <authorList>
            <person name="Tong W."/>
        </authorList>
    </citation>
    <scope>NUCLEOTIDE SEQUENCE [LARGE SCALE GENOMIC DNA]</scope>
    <source>
        <strain evidence="16 17">PCH1</strain>
    </source>
</reference>
<organism evidence="16 17">
    <name type="scientific">Rhizobium fredii</name>
    <name type="common">Sinorhizobium fredii</name>
    <dbReference type="NCBI Taxonomy" id="380"/>
    <lineage>
        <taxon>Bacteria</taxon>
        <taxon>Pseudomonadati</taxon>
        <taxon>Pseudomonadota</taxon>
        <taxon>Alphaproteobacteria</taxon>
        <taxon>Hyphomicrobiales</taxon>
        <taxon>Rhizobiaceae</taxon>
        <taxon>Sinorhizobium/Ensifer group</taxon>
        <taxon>Sinorhizobium</taxon>
    </lineage>
</organism>
<dbReference type="Pfam" id="PF00926">
    <property type="entry name" value="DHBP_synthase"/>
    <property type="match status" value="1"/>
</dbReference>
<evidence type="ECO:0000256" key="1">
    <source>
        <dbReference type="ARBA" id="ARBA00000141"/>
    </source>
</evidence>
<proteinExistence type="inferred from homology"/>
<evidence type="ECO:0000256" key="15">
    <source>
        <dbReference type="RuleBase" id="RU003843"/>
    </source>
</evidence>
<dbReference type="GO" id="GO:0000287">
    <property type="term" value="F:magnesium ion binding"/>
    <property type="evidence" value="ECO:0007669"/>
    <property type="project" value="UniProtKB-UniRule"/>
</dbReference>
<evidence type="ECO:0000256" key="13">
    <source>
        <dbReference type="ARBA" id="ARBA00023239"/>
    </source>
</evidence>
<feature type="binding site" evidence="14">
    <location>
        <position position="31"/>
    </location>
    <ligand>
        <name>D-ribulose 5-phosphate</name>
        <dbReference type="ChEBI" id="CHEBI:58121"/>
    </ligand>
</feature>